<sequence>MRSITLSILVLFALQAAGCAVPPGQIKKQSAPGQVMKRTGVNPASGVHPAGHAGGHEKH</sequence>
<protein>
    <recommendedName>
        <fullName evidence="5">Lipoprotein</fullName>
    </recommendedName>
</protein>
<feature type="chain" id="PRO_5046395245" description="Lipoprotein" evidence="2">
    <location>
        <begin position="20"/>
        <end position="59"/>
    </location>
</feature>
<feature type="region of interest" description="Disordered" evidence="1">
    <location>
        <begin position="24"/>
        <end position="59"/>
    </location>
</feature>
<evidence type="ECO:0000256" key="2">
    <source>
        <dbReference type="SAM" id="SignalP"/>
    </source>
</evidence>
<keyword evidence="2" id="KW-0732">Signal</keyword>
<gene>
    <name evidence="3" type="ORF">WOB96_13920</name>
</gene>
<feature type="signal peptide" evidence="2">
    <location>
        <begin position="1"/>
        <end position="19"/>
    </location>
</feature>
<evidence type="ECO:0008006" key="5">
    <source>
        <dbReference type="Google" id="ProtNLM"/>
    </source>
</evidence>
<evidence type="ECO:0000313" key="3">
    <source>
        <dbReference type="EMBL" id="MEK8090851.1"/>
    </source>
</evidence>
<proteinExistence type="predicted"/>
<dbReference type="Proteomes" id="UP001446205">
    <property type="component" value="Unassembled WGS sequence"/>
</dbReference>
<comment type="caution">
    <text evidence="3">The sequence shown here is derived from an EMBL/GenBank/DDBJ whole genome shotgun (WGS) entry which is preliminary data.</text>
</comment>
<reference evidence="3 4" key="1">
    <citation type="submission" date="2024-04" db="EMBL/GenBank/DDBJ databases">
        <authorList>
            <person name="Abashina T."/>
            <person name="Shaikin A."/>
        </authorList>
    </citation>
    <scope>NUCLEOTIDE SEQUENCE [LARGE SCALE GENOMIC DNA]</scope>
    <source>
        <strain evidence="3 4">AAFK</strain>
    </source>
</reference>
<dbReference type="EMBL" id="JBBPCO010000017">
    <property type="protein sequence ID" value="MEK8090851.1"/>
    <property type="molecule type" value="Genomic_DNA"/>
</dbReference>
<organism evidence="3 4">
    <name type="scientific">Thermithiobacillus plumbiphilus</name>
    <dbReference type="NCBI Taxonomy" id="1729899"/>
    <lineage>
        <taxon>Bacteria</taxon>
        <taxon>Pseudomonadati</taxon>
        <taxon>Pseudomonadota</taxon>
        <taxon>Acidithiobacillia</taxon>
        <taxon>Acidithiobacillales</taxon>
        <taxon>Thermithiobacillaceae</taxon>
        <taxon>Thermithiobacillus</taxon>
    </lineage>
</organism>
<dbReference type="RefSeq" id="WP_341371907.1">
    <property type="nucleotide sequence ID" value="NZ_JBBPCO010000017.1"/>
</dbReference>
<evidence type="ECO:0000256" key="1">
    <source>
        <dbReference type="SAM" id="MobiDB-lite"/>
    </source>
</evidence>
<evidence type="ECO:0000313" key="4">
    <source>
        <dbReference type="Proteomes" id="UP001446205"/>
    </source>
</evidence>
<name>A0ABU9DBF6_9PROT</name>
<accession>A0ABU9DBF6</accession>
<keyword evidence="4" id="KW-1185">Reference proteome</keyword>